<gene>
    <name evidence="3" type="ORF">QV03_03855</name>
</gene>
<proteinExistence type="predicted"/>
<dbReference type="OrthoDB" id="5678824at2"/>
<feature type="region of interest" description="Disordered" evidence="1">
    <location>
        <begin position="75"/>
        <end position="126"/>
    </location>
</feature>
<evidence type="ECO:0000313" key="3">
    <source>
        <dbReference type="EMBL" id="OBW99318.1"/>
    </source>
</evidence>
<accession>A0A1A7P3X6</accession>
<keyword evidence="2" id="KW-0812">Transmembrane</keyword>
<feature type="compositionally biased region" description="Polar residues" evidence="1">
    <location>
        <begin position="114"/>
        <end position="126"/>
    </location>
</feature>
<dbReference type="Proteomes" id="UP000092643">
    <property type="component" value="Unassembled WGS sequence"/>
</dbReference>
<sequence length="126" mass="14606">MFSFLTAKEKGLLLIGPIILVLIILFQGWQATHWREQAIKESQLKTQWQQAYQSLNDDVKKFTEQQNKLIAELTRQKAEHSQQNKELHNALNQHKNWANQPLPADVQRLLNPNRAATTPDTLPTKQ</sequence>
<feature type="transmembrane region" description="Helical" evidence="2">
    <location>
        <begin position="12"/>
        <end position="29"/>
    </location>
</feature>
<feature type="compositionally biased region" description="Basic and acidic residues" evidence="1">
    <location>
        <begin position="75"/>
        <end position="88"/>
    </location>
</feature>
<dbReference type="RefSeq" id="WP_065232071.1">
    <property type="nucleotide sequence ID" value="NZ_JARTCY010000007.1"/>
</dbReference>
<reference evidence="3 4" key="1">
    <citation type="submission" date="2014-11" db="EMBL/GenBank/DDBJ databases">
        <title>Pan-genome of Gallibacterium spp.</title>
        <authorList>
            <person name="Kudirkiene E."/>
            <person name="Bojesen A.M."/>
        </authorList>
    </citation>
    <scope>NUCLEOTIDE SEQUENCE [LARGE SCALE GENOMIC DNA]</scope>
    <source>
        <strain evidence="3 4">F 279</strain>
    </source>
</reference>
<keyword evidence="2" id="KW-1133">Transmembrane helix</keyword>
<comment type="caution">
    <text evidence="3">The sequence shown here is derived from an EMBL/GenBank/DDBJ whole genome shotgun (WGS) entry which is preliminary data.</text>
</comment>
<evidence type="ECO:0000256" key="1">
    <source>
        <dbReference type="SAM" id="MobiDB-lite"/>
    </source>
</evidence>
<dbReference type="EMBL" id="JTJO01000023">
    <property type="protein sequence ID" value="OBW99318.1"/>
    <property type="molecule type" value="Genomic_DNA"/>
</dbReference>
<evidence type="ECO:0000313" key="4">
    <source>
        <dbReference type="Proteomes" id="UP000092643"/>
    </source>
</evidence>
<organism evidence="3 4">
    <name type="scientific">Gallibacterium anatis</name>
    <dbReference type="NCBI Taxonomy" id="750"/>
    <lineage>
        <taxon>Bacteria</taxon>
        <taxon>Pseudomonadati</taxon>
        <taxon>Pseudomonadota</taxon>
        <taxon>Gammaproteobacteria</taxon>
        <taxon>Pasteurellales</taxon>
        <taxon>Pasteurellaceae</taxon>
        <taxon>Gallibacterium</taxon>
    </lineage>
</organism>
<feature type="compositionally biased region" description="Polar residues" evidence="1">
    <location>
        <begin position="90"/>
        <end position="99"/>
    </location>
</feature>
<evidence type="ECO:0000256" key="2">
    <source>
        <dbReference type="SAM" id="Phobius"/>
    </source>
</evidence>
<name>A0A1A7P3X6_9PAST</name>
<protein>
    <submittedName>
        <fullName evidence="3">Uncharacterized protein</fullName>
    </submittedName>
</protein>
<dbReference type="PATRIC" id="fig|750.22.peg.788"/>
<keyword evidence="2" id="KW-0472">Membrane</keyword>
<dbReference type="AlphaFoldDB" id="A0A1A7P3X6"/>